<dbReference type="AlphaFoldDB" id="Q4RC16"/>
<dbReference type="OrthoDB" id="419138at2759"/>
<feature type="non-terminal residue" evidence="1">
    <location>
        <position position="1"/>
    </location>
</feature>
<gene>
    <name evidence="1" type="ORF">GSTENG00037715001</name>
</gene>
<dbReference type="GO" id="GO:0060271">
    <property type="term" value="P:cilium assembly"/>
    <property type="evidence" value="ECO:0007669"/>
    <property type="project" value="InterPro"/>
</dbReference>
<sequence>ALHFLRELRFQVSVDLFFIDWERPRCSGGFWKEMPGPSTAEPKANSPPVSIWRTYFVVNEWNKLQTIRQISPTFQIMTVIFF</sequence>
<dbReference type="KEGG" id="tng:GSTEN00037715G001"/>
<proteinExistence type="predicted"/>
<feature type="non-terminal residue" evidence="1">
    <location>
        <position position="82"/>
    </location>
</feature>
<accession>Q4RC16</accession>
<dbReference type="PANTHER" id="PTHR21274:SF2">
    <property type="entry name" value="MECKELIN"/>
    <property type="match status" value="1"/>
</dbReference>
<dbReference type="Pfam" id="PF09773">
    <property type="entry name" value="Meckelin"/>
    <property type="match status" value="1"/>
</dbReference>
<name>Q4RC16_TETNG</name>
<dbReference type="PANTHER" id="PTHR21274">
    <property type="entry name" value="MECKELIN"/>
    <property type="match status" value="1"/>
</dbReference>
<protein>
    <submittedName>
        <fullName evidence="1">(spotted green pufferfish) hypothetical protein</fullName>
    </submittedName>
</protein>
<reference evidence="1" key="2">
    <citation type="submission" date="2004-02" db="EMBL/GenBank/DDBJ databases">
        <authorList>
            <consortium name="Genoscope"/>
            <consortium name="Whitehead Institute Centre for Genome Research"/>
        </authorList>
    </citation>
    <scope>NUCLEOTIDE SEQUENCE</scope>
</reference>
<comment type="caution">
    <text evidence="1">The sequence shown here is derived from an EMBL/GenBank/DDBJ whole genome shotgun (WGS) entry which is preliminary data.</text>
</comment>
<evidence type="ECO:0000313" key="1">
    <source>
        <dbReference type="EMBL" id="CAG14067.1"/>
    </source>
</evidence>
<organism evidence="1">
    <name type="scientific">Tetraodon nigroviridis</name>
    <name type="common">Spotted green pufferfish</name>
    <name type="synonym">Chelonodon nigroviridis</name>
    <dbReference type="NCBI Taxonomy" id="99883"/>
    <lineage>
        <taxon>Eukaryota</taxon>
        <taxon>Metazoa</taxon>
        <taxon>Chordata</taxon>
        <taxon>Craniata</taxon>
        <taxon>Vertebrata</taxon>
        <taxon>Euteleostomi</taxon>
        <taxon>Actinopterygii</taxon>
        <taxon>Neopterygii</taxon>
        <taxon>Teleostei</taxon>
        <taxon>Neoteleostei</taxon>
        <taxon>Acanthomorphata</taxon>
        <taxon>Eupercaria</taxon>
        <taxon>Tetraodontiformes</taxon>
        <taxon>Tetradontoidea</taxon>
        <taxon>Tetraodontidae</taxon>
        <taxon>Tetraodon</taxon>
    </lineage>
</organism>
<dbReference type="InterPro" id="IPR019170">
    <property type="entry name" value="Meckelin"/>
</dbReference>
<dbReference type="GO" id="GO:0036038">
    <property type="term" value="C:MKS complex"/>
    <property type="evidence" value="ECO:0007669"/>
    <property type="project" value="InterPro"/>
</dbReference>
<reference evidence="1" key="1">
    <citation type="journal article" date="2004" name="Nature">
        <title>Genome duplication in the teleost fish Tetraodon nigroviridis reveals the early vertebrate proto-karyotype.</title>
        <authorList>
            <person name="Jaillon O."/>
            <person name="Aury J.-M."/>
            <person name="Brunet F."/>
            <person name="Petit J.-L."/>
            <person name="Stange-Thomann N."/>
            <person name="Mauceli E."/>
            <person name="Bouneau L."/>
            <person name="Fischer C."/>
            <person name="Ozouf-Costaz C."/>
            <person name="Bernot A."/>
            <person name="Nicaud S."/>
            <person name="Jaffe D."/>
            <person name="Fisher S."/>
            <person name="Lutfalla G."/>
            <person name="Dossat C."/>
            <person name="Segurens B."/>
            <person name="Dasilva C."/>
            <person name="Salanoubat M."/>
            <person name="Levy M."/>
            <person name="Boudet N."/>
            <person name="Castellano S."/>
            <person name="Anthouard V."/>
            <person name="Jubin C."/>
            <person name="Castelli V."/>
            <person name="Katinka M."/>
            <person name="Vacherie B."/>
            <person name="Biemont C."/>
            <person name="Skalli Z."/>
            <person name="Cattolico L."/>
            <person name="Poulain J."/>
            <person name="De Berardinis V."/>
            <person name="Cruaud C."/>
            <person name="Duprat S."/>
            <person name="Brottier P."/>
            <person name="Coutanceau J.-P."/>
            <person name="Gouzy J."/>
            <person name="Parra G."/>
            <person name="Lardier G."/>
            <person name="Chapple C."/>
            <person name="McKernan K.J."/>
            <person name="McEwan P."/>
            <person name="Bosak S."/>
            <person name="Kellis M."/>
            <person name="Volff J.-N."/>
            <person name="Guigo R."/>
            <person name="Zody M.C."/>
            <person name="Mesirov J."/>
            <person name="Lindblad-Toh K."/>
            <person name="Birren B."/>
            <person name="Nusbaum C."/>
            <person name="Kahn D."/>
            <person name="Robinson-Rechavi M."/>
            <person name="Laudet V."/>
            <person name="Schachter V."/>
            <person name="Quetier F."/>
            <person name="Saurin W."/>
            <person name="Scarpelli C."/>
            <person name="Wincker P."/>
            <person name="Lander E.S."/>
            <person name="Weissenbach J."/>
            <person name="Roest Crollius H."/>
        </authorList>
    </citation>
    <scope>NUCLEOTIDE SEQUENCE [LARGE SCALE GENOMIC DNA]</scope>
</reference>
<dbReference type="EMBL" id="CAAE01020106">
    <property type="protein sequence ID" value="CAG14067.1"/>
    <property type="molecule type" value="Genomic_DNA"/>
</dbReference>